<dbReference type="AlphaFoldDB" id="A0A2W7N9U7"/>
<keyword evidence="2" id="KW-0808">Transferase</keyword>
<sequence length="221" mass="23958">MTLRSAPILLAMLPLCGPALAHPHVFIDTAFDLVFDAEGRLEGVRIEWSYDDFYSLLLVEENALDADGDGVPEPRRLDAFAGGDVDWAAGFPGDFTVTHDGTPLPLRPPTEHEASWRDDRYVTTHLMTLAEPVAVDGHTIVARAYDPTYFVAYDVPTAPGIVGRDDCTLSREAADRDAAMAEYGEALAEVDMLSDPFEAVDLPDIGILFSDAFELACAAPS</sequence>
<keyword evidence="3" id="KW-1185">Reference proteome</keyword>
<dbReference type="RefSeq" id="WP_111536797.1">
    <property type="nucleotide sequence ID" value="NZ_QKZL01000005.1"/>
</dbReference>
<dbReference type="Proteomes" id="UP000248916">
    <property type="component" value="Unassembled WGS sequence"/>
</dbReference>
<dbReference type="InterPro" id="IPR010412">
    <property type="entry name" value="DUF1007"/>
</dbReference>
<gene>
    <name evidence="2" type="ORF">LX81_01641</name>
</gene>
<feature type="signal peptide" evidence="1">
    <location>
        <begin position="1"/>
        <end position="21"/>
    </location>
</feature>
<dbReference type="Pfam" id="PF06226">
    <property type="entry name" value="DUF1007"/>
    <property type="match status" value="1"/>
</dbReference>
<keyword evidence="2" id="KW-0418">Kinase</keyword>
<organism evidence="2 3">
    <name type="scientific">Palleronia aestuarii</name>
    <dbReference type="NCBI Taxonomy" id="568105"/>
    <lineage>
        <taxon>Bacteria</taxon>
        <taxon>Pseudomonadati</taxon>
        <taxon>Pseudomonadota</taxon>
        <taxon>Alphaproteobacteria</taxon>
        <taxon>Rhodobacterales</taxon>
        <taxon>Roseobacteraceae</taxon>
        <taxon>Palleronia</taxon>
    </lineage>
</organism>
<proteinExistence type="predicted"/>
<dbReference type="EMBL" id="QKZL01000005">
    <property type="protein sequence ID" value="PZX17011.1"/>
    <property type="molecule type" value="Genomic_DNA"/>
</dbReference>
<dbReference type="GO" id="GO:0016301">
    <property type="term" value="F:kinase activity"/>
    <property type="evidence" value="ECO:0007669"/>
    <property type="project" value="UniProtKB-KW"/>
</dbReference>
<feature type="chain" id="PRO_5016106125" evidence="1">
    <location>
        <begin position="22"/>
        <end position="221"/>
    </location>
</feature>
<protein>
    <submittedName>
        <fullName evidence="2">Polyphosphate kinase</fullName>
    </submittedName>
</protein>
<reference evidence="2 3" key="1">
    <citation type="submission" date="2018-06" db="EMBL/GenBank/DDBJ databases">
        <title>Genomic Encyclopedia of Archaeal and Bacterial Type Strains, Phase II (KMG-II): from individual species to whole genera.</title>
        <authorList>
            <person name="Goeker M."/>
        </authorList>
    </citation>
    <scope>NUCLEOTIDE SEQUENCE [LARGE SCALE GENOMIC DNA]</scope>
    <source>
        <strain evidence="2 3">DSM 22009</strain>
    </source>
</reference>
<evidence type="ECO:0000256" key="1">
    <source>
        <dbReference type="SAM" id="SignalP"/>
    </source>
</evidence>
<accession>A0A2W7N9U7</accession>
<evidence type="ECO:0000313" key="3">
    <source>
        <dbReference type="Proteomes" id="UP000248916"/>
    </source>
</evidence>
<keyword evidence="1" id="KW-0732">Signal</keyword>
<evidence type="ECO:0000313" key="2">
    <source>
        <dbReference type="EMBL" id="PZX17011.1"/>
    </source>
</evidence>
<name>A0A2W7N9U7_9RHOB</name>
<dbReference type="OrthoDB" id="1679673at2"/>
<comment type="caution">
    <text evidence="2">The sequence shown here is derived from an EMBL/GenBank/DDBJ whole genome shotgun (WGS) entry which is preliminary data.</text>
</comment>